<dbReference type="PANTHER" id="PTHR33064">
    <property type="entry name" value="POL PROTEIN"/>
    <property type="match status" value="1"/>
</dbReference>
<protein>
    <recommendedName>
        <fullName evidence="1">Reverse transcriptase/retrotransposon-derived protein RNase H-like domain-containing protein</fullName>
    </recommendedName>
</protein>
<dbReference type="InterPro" id="IPR041577">
    <property type="entry name" value="RT_RNaseH_2"/>
</dbReference>
<name>A0A0B7FK73_THACB</name>
<dbReference type="PANTHER" id="PTHR33064:SF37">
    <property type="entry name" value="RIBONUCLEASE H"/>
    <property type="match status" value="1"/>
</dbReference>
<dbReference type="InterPro" id="IPR051320">
    <property type="entry name" value="Viral_Replic_Matur_Polypro"/>
</dbReference>
<proteinExistence type="predicted"/>
<dbReference type="AlphaFoldDB" id="A0A0B7FK73"/>
<evidence type="ECO:0000259" key="1">
    <source>
        <dbReference type="Pfam" id="PF17919"/>
    </source>
</evidence>
<dbReference type="Pfam" id="PF17919">
    <property type="entry name" value="RT_RNaseH_2"/>
    <property type="match status" value="1"/>
</dbReference>
<feature type="domain" description="Reverse transcriptase/retrotransposon-derived protein RNase H-like" evidence="1">
    <location>
        <begin position="17"/>
        <end position="94"/>
    </location>
</feature>
<sequence length="108" mass="12029">MAKPLHNLIKKETAWKWTEKEQAAFKGLKQAITEAQVLTNANPDKAYFLETNASGAALGLILSQWQSDGQLLPIGFLLESFKGAEINYNTTTRNFWLSSTPWNTGISI</sequence>
<dbReference type="InterPro" id="IPR043128">
    <property type="entry name" value="Rev_trsase/Diguanyl_cyclase"/>
</dbReference>
<evidence type="ECO:0000313" key="2">
    <source>
        <dbReference type="EMBL" id="CEL56608.1"/>
    </source>
</evidence>
<dbReference type="Gene3D" id="3.30.70.270">
    <property type="match status" value="1"/>
</dbReference>
<evidence type="ECO:0000313" key="3">
    <source>
        <dbReference type="Proteomes" id="UP000059188"/>
    </source>
</evidence>
<reference evidence="2 3" key="1">
    <citation type="submission" date="2014-11" db="EMBL/GenBank/DDBJ databases">
        <authorList>
            <person name="Wibberg Daniel"/>
        </authorList>
    </citation>
    <scope>NUCLEOTIDE SEQUENCE [LARGE SCALE GENOMIC DNA]</scope>
    <source>
        <strain evidence="2">Rhizoctonia solani AG1-IB 7/3/14</strain>
    </source>
</reference>
<dbReference type="InterPro" id="IPR043502">
    <property type="entry name" value="DNA/RNA_pol_sf"/>
</dbReference>
<dbReference type="SUPFAM" id="SSF56672">
    <property type="entry name" value="DNA/RNA polymerases"/>
    <property type="match status" value="1"/>
</dbReference>
<accession>A0A0B7FK73</accession>
<gene>
    <name evidence="2" type="ORF">RSOLAG1IB_11969</name>
</gene>
<organism evidence="2 3">
    <name type="scientific">Thanatephorus cucumeris (strain AG1-IB / isolate 7/3/14)</name>
    <name type="common">Lettuce bottom rot fungus</name>
    <name type="synonym">Rhizoctonia solani</name>
    <dbReference type="NCBI Taxonomy" id="1108050"/>
    <lineage>
        <taxon>Eukaryota</taxon>
        <taxon>Fungi</taxon>
        <taxon>Dikarya</taxon>
        <taxon>Basidiomycota</taxon>
        <taxon>Agaricomycotina</taxon>
        <taxon>Agaricomycetes</taxon>
        <taxon>Cantharellales</taxon>
        <taxon>Ceratobasidiaceae</taxon>
        <taxon>Rhizoctonia</taxon>
        <taxon>Rhizoctonia solani AG-1</taxon>
    </lineage>
</organism>
<keyword evidence="3" id="KW-1185">Reference proteome</keyword>
<dbReference type="Proteomes" id="UP000059188">
    <property type="component" value="Unassembled WGS sequence"/>
</dbReference>
<dbReference type="EMBL" id="LN679334">
    <property type="protein sequence ID" value="CEL56608.1"/>
    <property type="molecule type" value="Genomic_DNA"/>
</dbReference>